<gene>
    <name evidence="2" type="ORF">D1345_07205</name>
</gene>
<dbReference type="RefSeq" id="WP_118266983.1">
    <property type="nucleotide sequence ID" value="NZ_CP031968.1"/>
</dbReference>
<name>A0AAD0RQK4_9NEIS</name>
<dbReference type="KEGG" id="crz:D1345_07205"/>
<organism evidence="2 3">
    <name type="scientific">Chromobacterium rhizoryzae</name>
    <dbReference type="NCBI Taxonomy" id="1778675"/>
    <lineage>
        <taxon>Bacteria</taxon>
        <taxon>Pseudomonadati</taxon>
        <taxon>Pseudomonadota</taxon>
        <taxon>Betaproteobacteria</taxon>
        <taxon>Neisseriales</taxon>
        <taxon>Chromobacteriaceae</taxon>
        <taxon>Chromobacterium</taxon>
    </lineage>
</organism>
<keyword evidence="3" id="KW-1185">Reference proteome</keyword>
<evidence type="ECO:0000256" key="1">
    <source>
        <dbReference type="SAM" id="SignalP"/>
    </source>
</evidence>
<dbReference type="Proteomes" id="UP000259465">
    <property type="component" value="Chromosome"/>
</dbReference>
<evidence type="ECO:0008006" key="4">
    <source>
        <dbReference type="Google" id="ProtNLM"/>
    </source>
</evidence>
<keyword evidence="1" id="KW-0732">Signal</keyword>
<dbReference type="AlphaFoldDB" id="A0AAD0RQK4"/>
<evidence type="ECO:0000313" key="2">
    <source>
        <dbReference type="EMBL" id="AXT45978.1"/>
    </source>
</evidence>
<protein>
    <recommendedName>
        <fullName evidence="4">Fimbrial-type adhesion domain-containing protein</fullName>
    </recommendedName>
</protein>
<dbReference type="EMBL" id="CP031968">
    <property type="protein sequence ID" value="AXT45978.1"/>
    <property type="molecule type" value="Genomic_DNA"/>
</dbReference>
<proteinExistence type="predicted"/>
<reference evidence="2 3" key="1">
    <citation type="submission" date="2018-08" db="EMBL/GenBank/DDBJ databases">
        <title>Complete genome sequence of JP2-74.</title>
        <authorList>
            <person name="Wu L."/>
        </authorList>
    </citation>
    <scope>NUCLEOTIDE SEQUENCE [LARGE SCALE GENOMIC DNA]</scope>
    <source>
        <strain evidence="2 3">JP2-74</strain>
    </source>
</reference>
<evidence type="ECO:0000313" key="3">
    <source>
        <dbReference type="Proteomes" id="UP000259465"/>
    </source>
</evidence>
<accession>A0AAD0RQK4</accession>
<feature type="chain" id="PRO_5042025030" description="Fimbrial-type adhesion domain-containing protein" evidence="1">
    <location>
        <begin position="22"/>
        <end position="160"/>
    </location>
</feature>
<sequence>MKFQYLAISAALLLGSVHAMAADAYTFELVNNGSCPIKYTLSGEGPQTPVEAGNKIVRTISNDSVAIYPGFNRSPGRCHTDQTLELDMVGEGAAQLLSSNWEGTSKPLLIKGNLGVMTFLFDKEVKQGSSSAIGVINRSFNQKNGNTRHVKIEVAAPMAR</sequence>
<feature type="signal peptide" evidence="1">
    <location>
        <begin position="1"/>
        <end position="21"/>
    </location>
</feature>